<protein>
    <submittedName>
        <fullName evidence="3">Uncharacterized protein</fullName>
    </submittedName>
</protein>
<evidence type="ECO:0000313" key="2">
    <source>
        <dbReference type="Proteomes" id="UP000095283"/>
    </source>
</evidence>
<keyword evidence="2" id="KW-1185">Reference proteome</keyword>
<dbReference type="AlphaFoldDB" id="A0A1I7WX73"/>
<proteinExistence type="predicted"/>
<keyword evidence="1" id="KW-0812">Transmembrane</keyword>
<feature type="transmembrane region" description="Helical" evidence="1">
    <location>
        <begin position="51"/>
        <end position="69"/>
    </location>
</feature>
<name>A0A1I7WX73_HETBA</name>
<organism evidence="2 3">
    <name type="scientific">Heterorhabditis bacteriophora</name>
    <name type="common">Entomopathogenic nematode worm</name>
    <dbReference type="NCBI Taxonomy" id="37862"/>
    <lineage>
        <taxon>Eukaryota</taxon>
        <taxon>Metazoa</taxon>
        <taxon>Ecdysozoa</taxon>
        <taxon>Nematoda</taxon>
        <taxon>Chromadorea</taxon>
        <taxon>Rhabditida</taxon>
        <taxon>Rhabditina</taxon>
        <taxon>Rhabditomorpha</taxon>
        <taxon>Strongyloidea</taxon>
        <taxon>Heterorhabditidae</taxon>
        <taxon>Heterorhabditis</taxon>
    </lineage>
</organism>
<feature type="transmembrane region" description="Helical" evidence="1">
    <location>
        <begin position="90"/>
        <end position="107"/>
    </location>
</feature>
<feature type="transmembrane region" description="Helical" evidence="1">
    <location>
        <begin position="163"/>
        <end position="186"/>
    </location>
</feature>
<accession>A0A1I7WX73</accession>
<sequence length="233" mass="27661">MDYGIVAILLNDLRLVSELQSIEKSKVSLYEFILMYFQIIKWSLLNFNVKFKLFKFLLISAVLWNLVLLNKFKISFIIELVSNRKNIFTYMMKIAVRTVILIIHWPIEQISLVSGKIKKYTSHSTKELLYVLCLYKYILSENKTKPLLTTNLRHRHEGKLWHALWNIFIFSKNTSIVSFFLLFLLWNGLHGSNGLQLDRLISYLTYYLTHNIELNNFSFKCTLIISLLKMLFF</sequence>
<evidence type="ECO:0000313" key="3">
    <source>
        <dbReference type="WBParaSite" id="Hba_09823"/>
    </source>
</evidence>
<keyword evidence="1" id="KW-0472">Membrane</keyword>
<keyword evidence="1" id="KW-1133">Transmembrane helix</keyword>
<feature type="transmembrane region" description="Helical" evidence="1">
    <location>
        <begin position="27"/>
        <end position="45"/>
    </location>
</feature>
<dbReference type="WBParaSite" id="Hba_09823">
    <property type="protein sequence ID" value="Hba_09823"/>
    <property type="gene ID" value="Hba_09823"/>
</dbReference>
<evidence type="ECO:0000256" key="1">
    <source>
        <dbReference type="SAM" id="Phobius"/>
    </source>
</evidence>
<reference evidence="3" key="1">
    <citation type="submission" date="2016-11" db="UniProtKB">
        <authorList>
            <consortium name="WormBaseParasite"/>
        </authorList>
    </citation>
    <scope>IDENTIFICATION</scope>
</reference>
<dbReference type="Proteomes" id="UP000095283">
    <property type="component" value="Unplaced"/>
</dbReference>